<evidence type="ECO:0000313" key="4">
    <source>
        <dbReference type="Proteomes" id="UP000037446"/>
    </source>
</evidence>
<protein>
    <recommendedName>
        <fullName evidence="5">Lipoprotein</fullName>
    </recommendedName>
</protein>
<gene>
    <name evidence="3" type="ORF">J121_783</name>
</gene>
<name>A0A0L1KCJ4_9SPHN</name>
<feature type="signal peptide" evidence="2">
    <location>
        <begin position="1"/>
        <end position="26"/>
    </location>
</feature>
<proteinExistence type="predicted"/>
<accession>A0A0L1KCJ4</accession>
<evidence type="ECO:0000256" key="2">
    <source>
        <dbReference type="SAM" id="SignalP"/>
    </source>
</evidence>
<dbReference type="Proteomes" id="UP000037446">
    <property type="component" value="Unassembled WGS sequence"/>
</dbReference>
<evidence type="ECO:0000313" key="3">
    <source>
        <dbReference type="EMBL" id="KNH01646.1"/>
    </source>
</evidence>
<dbReference type="STRING" id="1306953.J121_783"/>
<organism evidence="3 4">
    <name type="scientific">Qipengyuania citrea LAMA 915</name>
    <dbReference type="NCBI Taxonomy" id="1306953"/>
    <lineage>
        <taxon>Bacteria</taxon>
        <taxon>Pseudomonadati</taxon>
        <taxon>Pseudomonadota</taxon>
        <taxon>Alphaproteobacteria</taxon>
        <taxon>Sphingomonadales</taxon>
        <taxon>Erythrobacteraceae</taxon>
        <taxon>Qipengyuania</taxon>
    </lineage>
</organism>
<feature type="region of interest" description="Disordered" evidence="1">
    <location>
        <begin position="135"/>
        <end position="156"/>
    </location>
</feature>
<feature type="chain" id="PRO_5005554759" description="Lipoprotein" evidence="2">
    <location>
        <begin position="27"/>
        <end position="156"/>
    </location>
</feature>
<keyword evidence="2" id="KW-0732">Signal</keyword>
<dbReference type="EMBL" id="JYNE01000026">
    <property type="protein sequence ID" value="KNH01646.1"/>
    <property type="molecule type" value="Genomic_DNA"/>
</dbReference>
<dbReference type="AlphaFoldDB" id="A0A0L1KCJ4"/>
<sequence length="156" mass="16485">MKRSLLTAALPLALLAAACSDGPDEAAAPEPAETMMPVEPDGGIGDGAGPPGPVTAETIPAAFRGVWDYVEGSCDPASDLRVEIGPETMQFYESFGEVTRIEVAGPQDIVVSLAMEGEGETWEMARRFTLSDDGRRLTPAAVGDDQFEPMPLKKCE</sequence>
<dbReference type="PROSITE" id="PS51257">
    <property type="entry name" value="PROKAR_LIPOPROTEIN"/>
    <property type="match status" value="1"/>
</dbReference>
<dbReference type="RefSeq" id="WP_050600933.1">
    <property type="nucleotide sequence ID" value="NZ_JYNE01000026.1"/>
</dbReference>
<evidence type="ECO:0008006" key="5">
    <source>
        <dbReference type="Google" id="ProtNLM"/>
    </source>
</evidence>
<reference evidence="3" key="1">
    <citation type="submission" date="2015-02" db="EMBL/GenBank/DDBJ databases">
        <authorList>
            <person name="Chooi Y.-H."/>
        </authorList>
    </citation>
    <scope>NUCLEOTIDE SEQUENCE [LARGE SCALE GENOMIC DNA]</scope>
    <source>
        <strain evidence="3">LAMA 915</strain>
    </source>
</reference>
<dbReference type="PATRIC" id="fig|1306953.7.peg.794"/>
<evidence type="ECO:0000256" key="1">
    <source>
        <dbReference type="SAM" id="MobiDB-lite"/>
    </source>
</evidence>
<comment type="caution">
    <text evidence="3">The sequence shown here is derived from an EMBL/GenBank/DDBJ whole genome shotgun (WGS) entry which is preliminary data.</text>
</comment>